<proteinExistence type="predicted"/>
<keyword evidence="4" id="KW-1185">Reference proteome</keyword>
<evidence type="ECO:0000313" key="3">
    <source>
        <dbReference type="EMBL" id="KAJ7694550.1"/>
    </source>
</evidence>
<dbReference type="GO" id="GO:0016491">
    <property type="term" value="F:oxidoreductase activity"/>
    <property type="evidence" value="ECO:0007669"/>
    <property type="project" value="UniProtKB-KW"/>
</dbReference>
<dbReference type="Gene3D" id="3.20.20.100">
    <property type="entry name" value="NADP-dependent oxidoreductase domain"/>
    <property type="match status" value="1"/>
</dbReference>
<dbReference type="PANTHER" id="PTHR43364:SF4">
    <property type="entry name" value="NAD(P)-LINKED OXIDOREDUCTASE SUPERFAMILY PROTEIN"/>
    <property type="match status" value="1"/>
</dbReference>
<evidence type="ECO:0000313" key="4">
    <source>
        <dbReference type="Proteomes" id="UP001221757"/>
    </source>
</evidence>
<organism evidence="3 4">
    <name type="scientific">Mycena rosella</name>
    <name type="common">Pink bonnet</name>
    <name type="synonym">Agaricus rosellus</name>
    <dbReference type="NCBI Taxonomy" id="1033263"/>
    <lineage>
        <taxon>Eukaryota</taxon>
        <taxon>Fungi</taxon>
        <taxon>Dikarya</taxon>
        <taxon>Basidiomycota</taxon>
        <taxon>Agaricomycotina</taxon>
        <taxon>Agaricomycetes</taxon>
        <taxon>Agaricomycetidae</taxon>
        <taxon>Agaricales</taxon>
        <taxon>Marasmiineae</taxon>
        <taxon>Mycenaceae</taxon>
        <taxon>Mycena</taxon>
    </lineage>
</organism>
<dbReference type="InterPro" id="IPR050523">
    <property type="entry name" value="AKR_Detox_Biosynth"/>
</dbReference>
<dbReference type="InterPro" id="IPR036812">
    <property type="entry name" value="NAD(P)_OxRdtase_dom_sf"/>
</dbReference>
<dbReference type="InterPro" id="IPR023210">
    <property type="entry name" value="NADP_OxRdtase_dom"/>
</dbReference>
<protein>
    <submittedName>
        <fullName evidence="3">NADP-dependent oxidoreductase domain-containing protein</fullName>
    </submittedName>
</protein>
<dbReference type="Pfam" id="PF00248">
    <property type="entry name" value="Aldo_ket_red"/>
    <property type="match status" value="1"/>
</dbReference>
<evidence type="ECO:0000259" key="2">
    <source>
        <dbReference type="Pfam" id="PF00248"/>
    </source>
</evidence>
<dbReference type="AlphaFoldDB" id="A0AAD7GH05"/>
<gene>
    <name evidence="3" type="ORF">B0H17DRAFT_1131858</name>
</gene>
<comment type="caution">
    <text evidence="3">The sequence shown here is derived from an EMBL/GenBank/DDBJ whole genome shotgun (WGS) entry which is preliminary data.</text>
</comment>
<dbReference type="CDD" id="cd19075">
    <property type="entry name" value="AKR_AKR7A1-5"/>
    <property type="match status" value="1"/>
</dbReference>
<dbReference type="PANTHER" id="PTHR43364">
    <property type="entry name" value="NADH-SPECIFIC METHYLGLYOXAL REDUCTASE-RELATED"/>
    <property type="match status" value="1"/>
</dbReference>
<dbReference type="Proteomes" id="UP001221757">
    <property type="component" value="Unassembled WGS sequence"/>
</dbReference>
<dbReference type="SUPFAM" id="SSF51430">
    <property type="entry name" value="NAD(P)-linked oxidoreductase"/>
    <property type="match status" value="1"/>
</dbReference>
<evidence type="ECO:0000256" key="1">
    <source>
        <dbReference type="ARBA" id="ARBA00023002"/>
    </source>
</evidence>
<feature type="domain" description="NADP-dependent oxidoreductase" evidence="2">
    <location>
        <begin position="11"/>
        <end position="326"/>
    </location>
</feature>
<accession>A0AAD7GH05</accession>
<keyword evidence="1" id="KW-0560">Oxidoreductase</keyword>
<dbReference type="EMBL" id="JARKIE010000041">
    <property type="protein sequence ID" value="KAJ7694550.1"/>
    <property type="molecule type" value="Genomic_DNA"/>
</dbReference>
<sequence length="340" mass="37985">MSAKPISNITVVLGAMNVGAPDNLGAVRFTTHDATTEILDVFQRYGHSEVDTARTYGNGTSEEYLGAVGWQKRGIKMETKLYPTKGKTMGAIFSEELSHSPADLRKGLTDSLKALKTDKVYMYYLHGPDRSVPFEDTLREVNKIYEEGVFERFGISNYFSWEVAQICEICKRNGWILPSVYQGQYSTIQRGVEAELIPCLRAYGLSFYAFNPLAGGLLTSRYTRDQTVFDGSARFDPARMAGKMLRGRYWNDATFKALELLRPVIALHGITESEAALRWLAHHSMLKKELGDGIVVGAGSTYHLEDNLKALDQGPLPADVVEALDAGWEHTRGQPSKYWH</sequence>
<name>A0AAD7GH05_MYCRO</name>
<reference evidence="3" key="1">
    <citation type="submission" date="2023-03" db="EMBL/GenBank/DDBJ databases">
        <title>Massive genome expansion in bonnet fungi (Mycena s.s.) driven by repeated elements and novel gene families across ecological guilds.</title>
        <authorList>
            <consortium name="Lawrence Berkeley National Laboratory"/>
            <person name="Harder C.B."/>
            <person name="Miyauchi S."/>
            <person name="Viragh M."/>
            <person name="Kuo A."/>
            <person name="Thoen E."/>
            <person name="Andreopoulos B."/>
            <person name="Lu D."/>
            <person name="Skrede I."/>
            <person name="Drula E."/>
            <person name="Henrissat B."/>
            <person name="Morin E."/>
            <person name="Kohler A."/>
            <person name="Barry K."/>
            <person name="LaButti K."/>
            <person name="Morin E."/>
            <person name="Salamov A."/>
            <person name="Lipzen A."/>
            <person name="Mereny Z."/>
            <person name="Hegedus B."/>
            <person name="Baldrian P."/>
            <person name="Stursova M."/>
            <person name="Weitz H."/>
            <person name="Taylor A."/>
            <person name="Grigoriev I.V."/>
            <person name="Nagy L.G."/>
            <person name="Martin F."/>
            <person name="Kauserud H."/>
        </authorList>
    </citation>
    <scope>NUCLEOTIDE SEQUENCE</scope>
    <source>
        <strain evidence="3">CBHHK067</strain>
    </source>
</reference>